<accession>A0A2G2ZYS4</accession>
<comment type="caution">
    <text evidence="3">The sequence shown here is derived from an EMBL/GenBank/DDBJ whole genome shotgun (WGS) entry which is preliminary data.</text>
</comment>
<feature type="domain" description="Phytochrome chromophore attachment site" evidence="2">
    <location>
        <begin position="74"/>
        <end position="106"/>
    </location>
</feature>
<sequence>MASRELSLLNPIWVHSRSNHKPFYAILHRIDVGIVIDLEPANSSDPALLLAGAVQSQKLVVRSITRLQSLPGGDIGILCDTAMEDVQKLTGYDRVMVYKFHDDNHGLQSLPVAVLNLNHEGFSHSSQIVTVELLCDVTVVEIAGALKNMLAIAAMQAPGGRNDNLKSWWLVKKINGIKSLSGLRVEGPNTPTSPSIDSATTPNATAAASRNSQFKEVLQYDNVGRLRIVPYCDGFIPAYAAGHMVMEAIKPFFTKPWNSLLEIPWEIRIDIWKQFMKFLNGGVDVPLPKTFEETRKKKKLNGTREEWVEPRAKDAYEGFQKIIEGWRQTQPASEDGTMVQPSLADMTRIWTIVVGGSKKCKTYGLGVNQSSSSSSPMFPNSASILLNAEEMKAMRTKIEELTQHCAVSDAKFAKFEALVKKHMPHVFEDGEE</sequence>
<protein>
    <recommendedName>
        <fullName evidence="2">Phytochrome chromophore attachment site domain-containing protein</fullName>
    </recommendedName>
</protein>
<evidence type="ECO:0000259" key="2">
    <source>
        <dbReference type="PROSITE" id="PS50046"/>
    </source>
</evidence>
<dbReference type="Gramene" id="PHT87101">
    <property type="protein sequence ID" value="PHT87101"/>
    <property type="gene ID" value="T459_09207"/>
</dbReference>
<gene>
    <name evidence="3" type="ORF">T459_09207</name>
</gene>
<proteinExistence type="inferred from homology"/>
<dbReference type="Proteomes" id="UP000222542">
    <property type="component" value="Unassembled WGS sequence"/>
</dbReference>
<dbReference type="SUPFAM" id="SSF55785">
    <property type="entry name" value="PYP-like sensor domain (PAS domain)"/>
    <property type="match status" value="1"/>
</dbReference>
<reference evidence="3 4" key="1">
    <citation type="journal article" date="2014" name="Nat. Genet.">
        <title>Genome sequence of the hot pepper provides insights into the evolution of pungency in Capsicum species.</title>
        <authorList>
            <person name="Kim S."/>
            <person name="Park M."/>
            <person name="Yeom S.I."/>
            <person name="Kim Y.M."/>
            <person name="Lee J.M."/>
            <person name="Lee H.A."/>
            <person name="Seo E."/>
            <person name="Choi J."/>
            <person name="Cheong K."/>
            <person name="Kim K.T."/>
            <person name="Jung K."/>
            <person name="Lee G.W."/>
            <person name="Oh S.K."/>
            <person name="Bae C."/>
            <person name="Kim S.B."/>
            <person name="Lee H.Y."/>
            <person name="Kim S.Y."/>
            <person name="Kim M.S."/>
            <person name="Kang B.C."/>
            <person name="Jo Y.D."/>
            <person name="Yang H.B."/>
            <person name="Jeong H.J."/>
            <person name="Kang W.H."/>
            <person name="Kwon J.K."/>
            <person name="Shin C."/>
            <person name="Lim J.Y."/>
            <person name="Park J.H."/>
            <person name="Huh J.H."/>
            <person name="Kim J.S."/>
            <person name="Kim B.D."/>
            <person name="Cohen O."/>
            <person name="Paran I."/>
            <person name="Suh M.C."/>
            <person name="Lee S.B."/>
            <person name="Kim Y.K."/>
            <person name="Shin Y."/>
            <person name="Noh S.J."/>
            <person name="Park J."/>
            <person name="Seo Y.S."/>
            <person name="Kwon S.Y."/>
            <person name="Kim H.A."/>
            <person name="Park J.M."/>
            <person name="Kim H.J."/>
            <person name="Choi S.B."/>
            <person name="Bosland P.W."/>
            <person name="Reeves G."/>
            <person name="Jo S.H."/>
            <person name="Lee B.W."/>
            <person name="Cho H.T."/>
            <person name="Choi H.S."/>
            <person name="Lee M.S."/>
            <person name="Yu Y."/>
            <person name="Do Choi Y."/>
            <person name="Park B.S."/>
            <person name="van Deynze A."/>
            <person name="Ashrafi H."/>
            <person name="Hill T."/>
            <person name="Kim W.T."/>
            <person name="Pai H.S."/>
            <person name="Ahn H.K."/>
            <person name="Yeam I."/>
            <person name="Giovannoni J.J."/>
            <person name="Rose J.K."/>
            <person name="Sorensen I."/>
            <person name="Lee S.J."/>
            <person name="Kim R.W."/>
            <person name="Choi I.Y."/>
            <person name="Choi B.S."/>
            <person name="Lim J.S."/>
            <person name="Lee Y.H."/>
            <person name="Choi D."/>
        </authorList>
    </citation>
    <scope>NUCLEOTIDE SEQUENCE [LARGE SCALE GENOMIC DNA]</scope>
    <source>
        <strain evidence="4">cv. CM334</strain>
    </source>
</reference>
<reference evidence="3 4" key="2">
    <citation type="journal article" date="2017" name="Genome Biol.">
        <title>New reference genome sequences of hot pepper reveal the massive evolution of plant disease-resistance genes by retroduplication.</title>
        <authorList>
            <person name="Kim S."/>
            <person name="Park J."/>
            <person name="Yeom S.I."/>
            <person name="Kim Y.M."/>
            <person name="Seo E."/>
            <person name="Kim K.T."/>
            <person name="Kim M.S."/>
            <person name="Lee J.M."/>
            <person name="Cheong K."/>
            <person name="Shin H.S."/>
            <person name="Kim S.B."/>
            <person name="Han K."/>
            <person name="Lee J."/>
            <person name="Park M."/>
            <person name="Lee H.A."/>
            <person name="Lee H.Y."/>
            <person name="Lee Y."/>
            <person name="Oh S."/>
            <person name="Lee J.H."/>
            <person name="Choi E."/>
            <person name="Choi E."/>
            <person name="Lee S.E."/>
            <person name="Jeon J."/>
            <person name="Kim H."/>
            <person name="Choi G."/>
            <person name="Song H."/>
            <person name="Lee J."/>
            <person name="Lee S.C."/>
            <person name="Kwon J.K."/>
            <person name="Lee H.Y."/>
            <person name="Koo N."/>
            <person name="Hong Y."/>
            <person name="Kim R.W."/>
            <person name="Kang W.H."/>
            <person name="Huh J.H."/>
            <person name="Kang B.C."/>
            <person name="Yang T.J."/>
            <person name="Lee Y.H."/>
            <person name="Bennetzen J.L."/>
            <person name="Choi D."/>
        </authorList>
    </citation>
    <scope>NUCLEOTIDE SEQUENCE [LARGE SCALE GENOMIC DNA]</scope>
    <source>
        <strain evidence="4">cv. CM334</strain>
    </source>
</reference>
<evidence type="ECO:0000313" key="4">
    <source>
        <dbReference type="Proteomes" id="UP000222542"/>
    </source>
</evidence>
<comment type="similarity">
    <text evidence="1">Belongs to the phytochrome family.</text>
</comment>
<dbReference type="EMBL" id="AYRZ02000003">
    <property type="protein sequence ID" value="PHT87101.1"/>
    <property type="molecule type" value="Genomic_DNA"/>
</dbReference>
<evidence type="ECO:0000256" key="1">
    <source>
        <dbReference type="ARBA" id="ARBA00008235"/>
    </source>
</evidence>
<dbReference type="SUPFAM" id="SSF55781">
    <property type="entry name" value="GAF domain-like"/>
    <property type="match status" value="1"/>
</dbReference>
<dbReference type="Gene3D" id="3.30.450.20">
    <property type="entry name" value="PAS domain"/>
    <property type="match status" value="1"/>
</dbReference>
<dbReference type="AlphaFoldDB" id="A0A2G2ZYS4"/>
<dbReference type="InterPro" id="IPR013654">
    <property type="entry name" value="PAS_2"/>
</dbReference>
<dbReference type="STRING" id="4072.A0A2G2ZYS4"/>
<keyword evidence="4" id="KW-1185">Reference proteome</keyword>
<dbReference type="GO" id="GO:0006355">
    <property type="term" value="P:regulation of DNA-templated transcription"/>
    <property type="evidence" value="ECO:0007669"/>
    <property type="project" value="InterPro"/>
</dbReference>
<evidence type="ECO:0000313" key="3">
    <source>
        <dbReference type="EMBL" id="PHT87101.1"/>
    </source>
</evidence>
<dbReference type="PROSITE" id="PS50046">
    <property type="entry name" value="PHYTOCHROME_2"/>
    <property type="match status" value="1"/>
</dbReference>
<dbReference type="Gene3D" id="3.30.450.40">
    <property type="match status" value="1"/>
</dbReference>
<dbReference type="InterPro" id="IPR016132">
    <property type="entry name" value="Phyto_chromo_attachment"/>
</dbReference>
<dbReference type="Pfam" id="PF08446">
    <property type="entry name" value="PAS_2"/>
    <property type="match status" value="1"/>
</dbReference>
<dbReference type="InterPro" id="IPR029016">
    <property type="entry name" value="GAF-like_dom_sf"/>
</dbReference>
<dbReference type="PANTHER" id="PTHR47876:SF3">
    <property type="entry name" value="PHYTOCHROME 1"/>
    <property type="match status" value="1"/>
</dbReference>
<dbReference type="GO" id="GO:0005634">
    <property type="term" value="C:nucleus"/>
    <property type="evidence" value="ECO:0000318"/>
    <property type="project" value="GO_Central"/>
</dbReference>
<organism evidence="3 4">
    <name type="scientific">Capsicum annuum</name>
    <name type="common">Capsicum pepper</name>
    <dbReference type="NCBI Taxonomy" id="4072"/>
    <lineage>
        <taxon>Eukaryota</taxon>
        <taxon>Viridiplantae</taxon>
        <taxon>Streptophyta</taxon>
        <taxon>Embryophyta</taxon>
        <taxon>Tracheophyta</taxon>
        <taxon>Spermatophyta</taxon>
        <taxon>Magnoliopsida</taxon>
        <taxon>eudicotyledons</taxon>
        <taxon>Gunneridae</taxon>
        <taxon>Pentapetalae</taxon>
        <taxon>asterids</taxon>
        <taxon>lamiids</taxon>
        <taxon>Solanales</taxon>
        <taxon>Solanaceae</taxon>
        <taxon>Solanoideae</taxon>
        <taxon>Capsiceae</taxon>
        <taxon>Capsicum</taxon>
    </lineage>
</organism>
<dbReference type="InterPro" id="IPR035965">
    <property type="entry name" value="PAS-like_dom_sf"/>
</dbReference>
<name>A0A2G2ZYS4_CAPAN</name>
<dbReference type="PANTHER" id="PTHR47876">
    <property type="entry name" value="OS08G0260000 PROTEIN"/>
    <property type="match status" value="1"/>
</dbReference>